<gene>
    <name evidence="4" type="ORF">KBTEX_03929</name>
</gene>
<dbReference type="PANTHER" id="PTHR11748">
    <property type="entry name" value="D-LACTATE DEHYDROGENASE"/>
    <property type="match status" value="1"/>
</dbReference>
<proteinExistence type="predicted"/>
<sequence length="355" mass="37173">METGEDRTEYIAEAVRDAAAASRALSIAGSGSKAFYGRTPTGTTLDVSSHRGIVNYAPTELILTARAGTPLAEIEAALAGQGQMLPFEPPHFGGGGTLGGAVAAGLAGPRRPFTGAVRDMVLGLRLVNGNGEVLHFGGEVMKNVAGYDLSRLNTGALGTLGVILEVTVKVLPRPETEASVRLELPAEALHGAVEGWLRQGVPVSAAVHDGEAALLRLSGTHSGVEQGLARVGGEALADAATVWADWRDHRHPFFARTDTPLWRIALPPGRQPEGLPGEAVTDWAGQQLWLRTDADAAAVRGPVTARGGHAALFAGGDRDSDVFQPLSPVLMRAHRRVKQAFDPGAILNPGRLYPE</sequence>
<dbReference type="InterPro" id="IPR016171">
    <property type="entry name" value="Vanillyl_alc_oxidase_C-sub2"/>
</dbReference>
<dbReference type="InterPro" id="IPR006094">
    <property type="entry name" value="Oxid_FAD_bind_N"/>
</dbReference>
<dbReference type="Gene3D" id="3.30.465.10">
    <property type="match status" value="1"/>
</dbReference>
<organism evidence="4">
    <name type="scientific">uncultured organism</name>
    <dbReference type="NCBI Taxonomy" id="155900"/>
    <lineage>
        <taxon>unclassified sequences</taxon>
        <taxon>environmental samples</taxon>
    </lineage>
</organism>
<dbReference type="InterPro" id="IPR036318">
    <property type="entry name" value="FAD-bd_PCMH-like_sf"/>
</dbReference>
<dbReference type="GO" id="GO:0003824">
    <property type="term" value="F:catalytic activity"/>
    <property type="evidence" value="ECO:0007669"/>
    <property type="project" value="InterPro"/>
</dbReference>
<reference evidence="4" key="1">
    <citation type="submission" date="2019-06" db="EMBL/GenBank/DDBJ databases">
        <authorList>
            <person name="Murdoch R.W."/>
            <person name="Fathepure B."/>
        </authorList>
    </citation>
    <scope>NUCLEOTIDE SEQUENCE</scope>
</reference>
<evidence type="ECO:0000256" key="1">
    <source>
        <dbReference type="ARBA" id="ARBA00022630"/>
    </source>
</evidence>
<dbReference type="SUPFAM" id="SSF56176">
    <property type="entry name" value="FAD-binding/transporter-associated domain-like"/>
    <property type="match status" value="1"/>
</dbReference>
<dbReference type="GO" id="GO:0071949">
    <property type="term" value="F:FAD binding"/>
    <property type="evidence" value="ECO:0007669"/>
    <property type="project" value="InterPro"/>
</dbReference>
<feature type="domain" description="FAD-binding PCMH-type" evidence="3">
    <location>
        <begin position="1"/>
        <end position="173"/>
    </location>
</feature>
<evidence type="ECO:0000313" key="4">
    <source>
        <dbReference type="EMBL" id="QEA07571.1"/>
    </source>
</evidence>
<dbReference type="AlphaFoldDB" id="A0A5B8RG13"/>
<evidence type="ECO:0000256" key="2">
    <source>
        <dbReference type="ARBA" id="ARBA00022827"/>
    </source>
</evidence>
<dbReference type="EMBL" id="MN079284">
    <property type="protein sequence ID" value="QEA07571.1"/>
    <property type="molecule type" value="Genomic_DNA"/>
</dbReference>
<dbReference type="NCBIfam" id="NF008439">
    <property type="entry name" value="PRK11282.1"/>
    <property type="match status" value="1"/>
</dbReference>
<keyword evidence="2" id="KW-0274">FAD</keyword>
<evidence type="ECO:0000259" key="3">
    <source>
        <dbReference type="PROSITE" id="PS51387"/>
    </source>
</evidence>
<dbReference type="InterPro" id="IPR016166">
    <property type="entry name" value="FAD-bd_PCMH"/>
</dbReference>
<dbReference type="PROSITE" id="PS51387">
    <property type="entry name" value="FAD_PCMH"/>
    <property type="match status" value="1"/>
</dbReference>
<dbReference type="Gene3D" id="1.10.45.10">
    <property type="entry name" value="Vanillyl-alcohol Oxidase, Chain A, domain 4"/>
    <property type="match status" value="1"/>
</dbReference>
<name>A0A5B8RG13_9ZZZZ</name>
<protein>
    <recommendedName>
        <fullName evidence="3">FAD-binding PCMH-type domain-containing protein</fullName>
    </recommendedName>
</protein>
<dbReference type="InterPro" id="IPR016164">
    <property type="entry name" value="FAD-linked_Oxase-like_C"/>
</dbReference>
<accession>A0A5B8RG13</accession>
<dbReference type="SUPFAM" id="SSF55103">
    <property type="entry name" value="FAD-linked oxidases, C-terminal domain"/>
    <property type="match status" value="1"/>
</dbReference>
<dbReference type="PANTHER" id="PTHR11748:SF103">
    <property type="entry name" value="GLYCOLATE OXIDASE SUBUNIT GLCE"/>
    <property type="match status" value="1"/>
</dbReference>
<dbReference type="InterPro" id="IPR016169">
    <property type="entry name" value="FAD-bd_PCMH_sub2"/>
</dbReference>
<keyword evidence="1" id="KW-0285">Flavoprotein</keyword>
<dbReference type="Pfam" id="PF01565">
    <property type="entry name" value="FAD_binding_4"/>
    <property type="match status" value="1"/>
</dbReference>